<name>A0A7W6R4N9_9HYPH</name>
<evidence type="ECO:0000313" key="2">
    <source>
        <dbReference type="Proteomes" id="UP000540909"/>
    </source>
</evidence>
<proteinExistence type="predicted"/>
<comment type="caution">
    <text evidence="1">The sequence shown here is derived from an EMBL/GenBank/DDBJ whole genome shotgun (WGS) entry which is preliminary data.</text>
</comment>
<reference evidence="1 2" key="1">
    <citation type="submission" date="2020-08" db="EMBL/GenBank/DDBJ databases">
        <title>Genomic Encyclopedia of Type Strains, Phase IV (KMG-V): Genome sequencing to study the core and pangenomes of soil and plant-associated prokaryotes.</title>
        <authorList>
            <person name="Whitman W."/>
        </authorList>
    </citation>
    <scope>NUCLEOTIDE SEQUENCE [LARGE SCALE GENOMIC DNA]</scope>
    <source>
        <strain evidence="1 2">SEMIA 4089</strain>
    </source>
</reference>
<sequence length="66" mass="7228">MDAQTGFAFTASSFGGDPVAAIASNPTILRIYFEPLRQEDLIVRRLSAHTQPIIVRKGIDLSPEMP</sequence>
<dbReference type="RefSeq" id="WP_184470863.1">
    <property type="nucleotide sequence ID" value="NZ_JACIFY010000009.1"/>
</dbReference>
<dbReference type="Proteomes" id="UP000540909">
    <property type="component" value="Unassembled WGS sequence"/>
</dbReference>
<protein>
    <submittedName>
        <fullName evidence="1">Uncharacterized protein</fullName>
    </submittedName>
</protein>
<accession>A0A7W6R4N9</accession>
<organism evidence="1 2">
    <name type="scientific">Rhizobium esperanzae</name>
    <dbReference type="NCBI Taxonomy" id="1967781"/>
    <lineage>
        <taxon>Bacteria</taxon>
        <taxon>Pseudomonadati</taxon>
        <taxon>Pseudomonadota</taxon>
        <taxon>Alphaproteobacteria</taxon>
        <taxon>Hyphomicrobiales</taxon>
        <taxon>Rhizobiaceae</taxon>
        <taxon>Rhizobium/Agrobacterium group</taxon>
        <taxon>Rhizobium</taxon>
    </lineage>
</organism>
<dbReference type="AlphaFoldDB" id="A0A7W6R4N9"/>
<gene>
    <name evidence="1" type="ORF">GGD57_002956</name>
</gene>
<dbReference type="EMBL" id="JACIFY010000009">
    <property type="protein sequence ID" value="MBB4236378.1"/>
    <property type="molecule type" value="Genomic_DNA"/>
</dbReference>
<evidence type="ECO:0000313" key="1">
    <source>
        <dbReference type="EMBL" id="MBB4236378.1"/>
    </source>
</evidence>